<dbReference type="Proteomes" id="UP000024335">
    <property type="component" value="Segment"/>
</dbReference>
<proteinExistence type="predicted"/>
<protein>
    <submittedName>
        <fullName evidence="1">Uncharacterized protein</fullName>
    </submittedName>
</protein>
<dbReference type="Pfam" id="PF09956">
    <property type="entry name" value="Phage_cement_2"/>
    <property type="match status" value="1"/>
</dbReference>
<accession>A0A023NGE5</accession>
<organism evidence="1 2">
    <name type="scientific">Dinoroseobacter phage DFL12phi1</name>
    <dbReference type="NCBI Taxonomy" id="1477404"/>
    <lineage>
        <taxon>Viruses</taxon>
        <taxon>Duplodnaviria</taxon>
        <taxon>Heunggongvirae</taxon>
        <taxon>Uroviricota</taxon>
        <taxon>Caudoviricetes</taxon>
        <taxon>Schitoviridae</taxon>
        <taxon>Rhodovirinae</taxon>
        <taxon>Baltimorevirus</taxon>
        <taxon>Baltimorevirus DFL12</taxon>
    </lineage>
</organism>
<dbReference type="EMBL" id="KJ621082">
    <property type="protein sequence ID" value="AHX01012.1"/>
    <property type="molecule type" value="Genomic_DNA"/>
</dbReference>
<dbReference type="KEGG" id="vg:19686255"/>
<name>A0A023NGE5_9CAUD</name>
<evidence type="ECO:0000313" key="2">
    <source>
        <dbReference type="Proteomes" id="UP000024335"/>
    </source>
</evidence>
<evidence type="ECO:0000313" key="1">
    <source>
        <dbReference type="EMBL" id="AHX01012.1"/>
    </source>
</evidence>
<dbReference type="OrthoDB" id="13587at10239"/>
<sequence>MSDVTLNAVFGPRYEIVIANDQIGIDQNFNLTLSQREPLRLNVGTGFNNVENASSGTLDVQITALETINAYRAVGYDGLLTQMDADSLANYAGVTRMAVPIGDPVNVVRSGLMTEGGWAWTPNAPIFISTNGVITQTVPSAGNPIRRIGWAISATQINLDPYPIIGV</sequence>
<reference evidence="1" key="1">
    <citation type="submission" date="2014-05" db="EMBL/GenBank/DDBJ databases">
        <title>Complete genome sequence of bacteriophage DFL12phi1, which infects Dinoroseobacter shibae.</title>
        <authorList>
            <person name="Ji J."/>
            <person name="Zhang R."/>
            <person name="Jiao N."/>
        </authorList>
    </citation>
    <scope>NUCLEOTIDE SEQUENCE [LARGE SCALE GENOMIC DNA]</scope>
</reference>
<dbReference type="RefSeq" id="YP_009043731.1">
    <property type="nucleotide sequence ID" value="NC_024367.1"/>
</dbReference>
<dbReference type="InterPro" id="IPR011231">
    <property type="entry name" value="Phage_VT1-Sakai_H0018"/>
</dbReference>
<gene>
    <name evidence="1" type="ORF">DFL12P1_0051</name>
</gene>
<keyword evidence="2" id="KW-1185">Reference proteome</keyword>
<dbReference type="GeneID" id="19686255"/>